<comment type="caution">
    <text evidence="1">The sequence shown here is derived from an EMBL/GenBank/DDBJ whole genome shotgun (WGS) entry which is preliminary data.</text>
</comment>
<dbReference type="RefSeq" id="WP_094409938.1">
    <property type="nucleotide sequence ID" value="NZ_BMJZ01000005.1"/>
</dbReference>
<dbReference type="InterPro" id="IPR011660">
    <property type="entry name" value="VapB-like"/>
</dbReference>
<accession>A0A255XLJ6</accession>
<keyword evidence="2" id="KW-1185">Reference proteome</keyword>
<dbReference type="OrthoDB" id="495439at2"/>
<protein>
    <recommendedName>
        <fullName evidence="3">Antitoxin</fullName>
    </recommendedName>
</protein>
<dbReference type="Pfam" id="PF07704">
    <property type="entry name" value="PSK_trans_fac"/>
    <property type="match status" value="1"/>
</dbReference>
<evidence type="ECO:0000313" key="1">
    <source>
        <dbReference type="EMBL" id="OYQ17315.1"/>
    </source>
</evidence>
<dbReference type="EMBL" id="NOXS01000034">
    <property type="protein sequence ID" value="OYQ17315.1"/>
    <property type="molecule type" value="Genomic_DNA"/>
</dbReference>
<evidence type="ECO:0008006" key="3">
    <source>
        <dbReference type="Google" id="ProtNLM"/>
    </source>
</evidence>
<organism evidence="1 2">
    <name type="scientific">Elstera cyanobacteriorum</name>
    <dbReference type="NCBI Taxonomy" id="2022747"/>
    <lineage>
        <taxon>Bacteria</taxon>
        <taxon>Pseudomonadati</taxon>
        <taxon>Pseudomonadota</taxon>
        <taxon>Alphaproteobacteria</taxon>
        <taxon>Rhodospirillales</taxon>
        <taxon>Rhodospirillaceae</taxon>
        <taxon>Elstera</taxon>
    </lineage>
</organism>
<evidence type="ECO:0000313" key="2">
    <source>
        <dbReference type="Proteomes" id="UP000216361"/>
    </source>
</evidence>
<sequence>MPLNIKDPTTEHYVRALAAATGEGVTLAVRKAAQERLQRINRDRTGRLTAELLEIGRRCAALPDLDSRSADEIIGYDEHGVPRAW</sequence>
<proteinExistence type="predicted"/>
<dbReference type="Proteomes" id="UP000216361">
    <property type="component" value="Unassembled WGS sequence"/>
</dbReference>
<name>A0A255XLJ6_9PROT</name>
<gene>
    <name evidence="1" type="ORF">CHR90_15220</name>
</gene>
<dbReference type="AlphaFoldDB" id="A0A255XLJ6"/>
<reference evidence="1 2" key="1">
    <citation type="submission" date="2017-07" db="EMBL/GenBank/DDBJ databases">
        <title>Elstera cyanobacteriorum sp. nov., a novel bacterium isolated from cyanobacterial aggregates in a eutrophic lake.</title>
        <authorList>
            <person name="Cai H."/>
        </authorList>
    </citation>
    <scope>NUCLEOTIDE SEQUENCE [LARGE SCALE GENOMIC DNA]</scope>
    <source>
        <strain evidence="1 2">TH019</strain>
    </source>
</reference>